<dbReference type="InterPro" id="IPR003785">
    <property type="entry name" value="Creatininase/forma_Hydrolase"/>
</dbReference>
<keyword evidence="3" id="KW-0378">Hydrolase</keyword>
<keyword evidence="2" id="KW-0479">Metal-binding</keyword>
<keyword evidence="4" id="KW-0862">Zinc</keyword>
<gene>
    <name evidence="6" type="ORF">CBW24_17830</name>
</gene>
<name>A0A291M526_9RHOB</name>
<evidence type="ECO:0000313" key="6">
    <source>
        <dbReference type="EMBL" id="ATI44002.1"/>
    </source>
</evidence>
<sequence length="276" mass="29972">MTSDQKHLLENMTFEEFAAWSRAEEKPVVLIPLGSQEIQGPMVPMGDFMLTREVAAEVAQAAGAVAAPTLPFGYAEYFRTVPGGIALSADAFRATLTDILANFLDHGFTRIVILNGHSGNYPLVDQVIRDVRKRYGLLVPCINLWRSLPDALWTELHGDFGKKAFAHGGDPVTSVYMHYFPQLTHADRAKLPETPGTLAGLPVAGLSGVKFQDIEIGMPVNVDDRCPDGIVAGDPAGSSADKGKRIVEHLVAFCTDFIAHFRDSDPKIPAMQKTGK</sequence>
<geneLocation type="plasmid" evidence="7">
    <name>pdy25-e</name>
</geneLocation>
<evidence type="ECO:0000256" key="2">
    <source>
        <dbReference type="ARBA" id="ARBA00022723"/>
    </source>
</evidence>
<dbReference type="AlphaFoldDB" id="A0A291M526"/>
<comment type="cofactor">
    <cofactor evidence="1">
        <name>Zn(2+)</name>
        <dbReference type="ChEBI" id="CHEBI:29105"/>
    </cofactor>
</comment>
<dbReference type="GO" id="GO:0016811">
    <property type="term" value="F:hydrolase activity, acting on carbon-nitrogen (but not peptide) bonds, in linear amides"/>
    <property type="evidence" value="ECO:0007669"/>
    <property type="project" value="TreeGrafter"/>
</dbReference>
<reference evidence="6 7" key="1">
    <citation type="submission" date="2017-05" db="EMBL/GenBank/DDBJ databases">
        <title>Comparative genomic and metabolic analysis of manganese-oxidizing mechanisms in Celeribater manganoxidans DY25T: its adaption to the environment of polymetallic nodule.</title>
        <authorList>
            <person name="Wang X."/>
        </authorList>
    </citation>
    <scope>NUCLEOTIDE SEQUENCE [LARGE SCALE GENOMIC DNA]</scope>
    <source>
        <strain evidence="6 7">DY25</strain>
        <plasmid evidence="7">pdy25-e</plasmid>
    </source>
</reference>
<evidence type="ECO:0000256" key="5">
    <source>
        <dbReference type="ARBA" id="ARBA00024029"/>
    </source>
</evidence>
<dbReference type="GO" id="GO:0009231">
    <property type="term" value="P:riboflavin biosynthetic process"/>
    <property type="evidence" value="ECO:0007669"/>
    <property type="project" value="TreeGrafter"/>
</dbReference>
<proteinExistence type="inferred from homology"/>
<keyword evidence="7" id="KW-1185">Reference proteome</keyword>
<dbReference type="PANTHER" id="PTHR35005">
    <property type="entry name" value="3-DEHYDRO-SCYLLO-INOSOSE HYDROLASE"/>
    <property type="match status" value="1"/>
</dbReference>
<evidence type="ECO:0000313" key="7">
    <source>
        <dbReference type="Proteomes" id="UP000219050"/>
    </source>
</evidence>
<organism evidence="6 7">
    <name type="scientific">Pacificitalea manganoxidans</name>
    <dbReference type="NCBI Taxonomy" id="1411902"/>
    <lineage>
        <taxon>Bacteria</taxon>
        <taxon>Pseudomonadati</taxon>
        <taxon>Pseudomonadota</taxon>
        <taxon>Alphaproteobacteria</taxon>
        <taxon>Rhodobacterales</taxon>
        <taxon>Paracoccaceae</taxon>
        <taxon>Pacificitalea</taxon>
    </lineage>
</organism>
<dbReference type="Proteomes" id="UP000219050">
    <property type="component" value="Plasmid pDY25-E"/>
</dbReference>
<keyword evidence="6" id="KW-0614">Plasmid</keyword>
<dbReference type="KEGG" id="cmag:CBW24_17830"/>
<dbReference type="SUPFAM" id="SSF102215">
    <property type="entry name" value="Creatininase"/>
    <property type="match status" value="1"/>
</dbReference>
<dbReference type="InterPro" id="IPR024087">
    <property type="entry name" value="Creatininase-like_sf"/>
</dbReference>
<dbReference type="RefSeq" id="WP_088664847.1">
    <property type="nucleotide sequence ID" value="NZ_CP021409.1"/>
</dbReference>
<dbReference type="PANTHER" id="PTHR35005:SF1">
    <property type="entry name" value="2-AMINO-5-FORMYLAMINO-6-RIBOSYLAMINOPYRIMIDIN-4(3H)-ONE 5'-MONOPHOSPHATE DEFORMYLASE"/>
    <property type="match status" value="1"/>
</dbReference>
<dbReference type="Gene3D" id="3.40.50.10310">
    <property type="entry name" value="Creatininase"/>
    <property type="match status" value="1"/>
</dbReference>
<dbReference type="Pfam" id="PF02633">
    <property type="entry name" value="Creatininase"/>
    <property type="match status" value="1"/>
</dbReference>
<evidence type="ECO:0000256" key="1">
    <source>
        <dbReference type="ARBA" id="ARBA00001947"/>
    </source>
</evidence>
<dbReference type="OrthoDB" id="9801445at2"/>
<comment type="similarity">
    <text evidence="5">Belongs to the creatininase superfamily.</text>
</comment>
<dbReference type="EMBL" id="CP021409">
    <property type="protein sequence ID" value="ATI44002.1"/>
    <property type="molecule type" value="Genomic_DNA"/>
</dbReference>
<protein>
    <submittedName>
        <fullName evidence="6">Creatininase</fullName>
    </submittedName>
</protein>
<accession>A0A291M526</accession>
<evidence type="ECO:0000256" key="3">
    <source>
        <dbReference type="ARBA" id="ARBA00022801"/>
    </source>
</evidence>
<dbReference type="GO" id="GO:0046872">
    <property type="term" value="F:metal ion binding"/>
    <property type="evidence" value="ECO:0007669"/>
    <property type="project" value="UniProtKB-KW"/>
</dbReference>
<evidence type="ECO:0000256" key="4">
    <source>
        <dbReference type="ARBA" id="ARBA00022833"/>
    </source>
</evidence>